<protein>
    <recommendedName>
        <fullName evidence="4">Redoxin domain-containing protein</fullName>
    </recommendedName>
</protein>
<evidence type="ECO:0008006" key="4">
    <source>
        <dbReference type="Google" id="ProtNLM"/>
    </source>
</evidence>
<reference evidence="2 3" key="1">
    <citation type="submission" date="2019-03" db="EMBL/GenBank/DDBJ databases">
        <authorList>
            <person name="Zhong Y.L."/>
        </authorList>
    </citation>
    <scope>NUCLEOTIDE SEQUENCE [LARGE SCALE GENOMIC DNA]</scope>
    <source>
        <strain evidence="2 3">W255</strain>
    </source>
</reference>
<dbReference type="RefSeq" id="WP_133357309.1">
    <property type="nucleotide sequence ID" value="NZ_SMZJ02000010.1"/>
</dbReference>
<comment type="caution">
    <text evidence="2">The sequence shown here is derived from an EMBL/GenBank/DDBJ whole genome shotgun (WGS) entry which is preliminary data.</text>
</comment>
<keyword evidence="1" id="KW-1133">Transmembrane helix</keyword>
<dbReference type="OrthoDB" id="1447825at2"/>
<dbReference type="EMBL" id="SMZJ02000010">
    <property type="protein sequence ID" value="TWO31561.1"/>
    <property type="molecule type" value="Genomic_DNA"/>
</dbReference>
<accession>A0A562YAX9</accession>
<name>A0A562YAX9_9FLAO</name>
<gene>
    <name evidence="2" type="ORF">E1J38_013100</name>
</gene>
<dbReference type="AlphaFoldDB" id="A0A562YAX9"/>
<evidence type="ECO:0000313" key="3">
    <source>
        <dbReference type="Proteomes" id="UP000295814"/>
    </source>
</evidence>
<keyword evidence="1" id="KW-0472">Membrane</keyword>
<keyword evidence="3" id="KW-1185">Reference proteome</keyword>
<proteinExistence type="predicted"/>
<reference evidence="2 3" key="2">
    <citation type="submission" date="2019-07" db="EMBL/GenBank/DDBJ databases">
        <title>Seonamhaeicola sp. W255 draft genome.</title>
        <authorList>
            <person name="Zhang X.-Y."/>
            <person name="Zhang R."/>
            <person name="Zhong Y.-L."/>
            <person name="Du Z.-J."/>
        </authorList>
    </citation>
    <scope>NUCLEOTIDE SEQUENCE [LARGE SCALE GENOMIC DNA]</scope>
    <source>
        <strain evidence="2 3">W255</strain>
    </source>
</reference>
<sequence>MKYHKKHIVFRGFLLMMFVLGLMLFFLIRNKKEQSAQCSTEIEGLRSRVLLQSRYSGLIKIPENNKLKTIEGDLHYFTTVFSKLNLVLYINSNQCDSCINDAIDKVENYLKKHPEFKYVIISKDFNLRELKLMQTNRNISTEIYSLTNTELSFFNKMDEVQYPYYFTVNSNLEVSNIFFPIKSSSILEVRYFEQLSRLKY</sequence>
<evidence type="ECO:0000256" key="1">
    <source>
        <dbReference type="SAM" id="Phobius"/>
    </source>
</evidence>
<organism evidence="2 3">
    <name type="scientific">Seonamhaeicola sediminis</name>
    <dbReference type="NCBI Taxonomy" id="2528206"/>
    <lineage>
        <taxon>Bacteria</taxon>
        <taxon>Pseudomonadati</taxon>
        <taxon>Bacteroidota</taxon>
        <taxon>Flavobacteriia</taxon>
        <taxon>Flavobacteriales</taxon>
        <taxon>Flavobacteriaceae</taxon>
    </lineage>
</organism>
<feature type="transmembrane region" description="Helical" evidence="1">
    <location>
        <begin position="12"/>
        <end position="28"/>
    </location>
</feature>
<evidence type="ECO:0000313" key="2">
    <source>
        <dbReference type="EMBL" id="TWO31561.1"/>
    </source>
</evidence>
<keyword evidence="1" id="KW-0812">Transmembrane</keyword>
<dbReference type="Proteomes" id="UP000295814">
    <property type="component" value="Unassembled WGS sequence"/>
</dbReference>